<comment type="caution">
    <text evidence="3">The sequence shown here is derived from an EMBL/GenBank/DDBJ whole genome shotgun (WGS) entry which is preliminary data.</text>
</comment>
<evidence type="ECO:0000313" key="3">
    <source>
        <dbReference type="EMBL" id="CAI6356463.1"/>
    </source>
</evidence>
<protein>
    <submittedName>
        <fullName evidence="3">Uncharacterized protein</fullName>
    </submittedName>
</protein>
<dbReference type="Proteomes" id="UP001160148">
    <property type="component" value="Unassembled WGS sequence"/>
</dbReference>
<evidence type="ECO:0000313" key="4">
    <source>
        <dbReference type="Proteomes" id="UP001160148"/>
    </source>
</evidence>
<keyword evidence="2" id="KW-0732">Signal</keyword>
<feature type="signal peptide" evidence="2">
    <location>
        <begin position="1"/>
        <end position="21"/>
    </location>
</feature>
<dbReference type="AlphaFoldDB" id="A0AAV0WKW9"/>
<dbReference type="EMBL" id="CARXXK010000002">
    <property type="protein sequence ID" value="CAI6356463.1"/>
    <property type="molecule type" value="Genomic_DNA"/>
</dbReference>
<evidence type="ECO:0000256" key="1">
    <source>
        <dbReference type="SAM" id="MobiDB-lite"/>
    </source>
</evidence>
<feature type="region of interest" description="Disordered" evidence="1">
    <location>
        <begin position="134"/>
        <end position="156"/>
    </location>
</feature>
<gene>
    <name evidence="3" type="ORF">MEUPH1_LOCUS12193</name>
</gene>
<proteinExistence type="predicted"/>
<organism evidence="3 4">
    <name type="scientific">Macrosiphum euphorbiae</name>
    <name type="common">potato aphid</name>
    <dbReference type="NCBI Taxonomy" id="13131"/>
    <lineage>
        <taxon>Eukaryota</taxon>
        <taxon>Metazoa</taxon>
        <taxon>Ecdysozoa</taxon>
        <taxon>Arthropoda</taxon>
        <taxon>Hexapoda</taxon>
        <taxon>Insecta</taxon>
        <taxon>Pterygota</taxon>
        <taxon>Neoptera</taxon>
        <taxon>Paraneoptera</taxon>
        <taxon>Hemiptera</taxon>
        <taxon>Sternorrhyncha</taxon>
        <taxon>Aphidomorpha</taxon>
        <taxon>Aphidoidea</taxon>
        <taxon>Aphididae</taxon>
        <taxon>Macrosiphini</taxon>
        <taxon>Macrosiphum</taxon>
    </lineage>
</organism>
<accession>A0AAV0WKW9</accession>
<name>A0AAV0WKW9_9HEMI</name>
<feature type="chain" id="PRO_5043505418" evidence="2">
    <location>
        <begin position="22"/>
        <end position="201"/>
    </location>
</feature>
<reference evidence="3 4" key="1">
    <citation type="submission" date="2023-01" db="EMBL/GenBank/DDBJ databases">
        <authorList>
            <person name="Whitehead M."/>
        </authorList>
    </citation>
    <scope>NUCLEOTIDE SEQUENCE [LARGE SCALE GENOMIC DNA]</scope>
</reference>
<keyword evidence="4" id="KW-1185">Reference proteome</keyword>
<evidence type="ECO:0000256" key="2">
    <source>
        <dbReference type="SAM" id="SignalP"/>
    </source>
</evidence>
<sequence length="201" mass="22352">MTSITKIIILITAIIANSGYALDVLGDDINQPTAQVSDTPSNVKRDQPYLRRCDDISGCVTTDGSLDYPINRDYHEVMRPKGPRSLDSKNAISKLSGLRERRQAVVKTKGSDDGPNSVVSLLARSSSPLRSMIRNRNRRTIPETSSNKNTRVEKHTKDVTNRIATTMSNTKRLLMFLVTTLTSPIIVITPEFIDNTKLYTS</sequence>